<feature type="compositionally biased region" description="Polar residues" evidence="1">
    <location>
        <begin position="18"/>
        <end position="27"/>
    </location>
</feature>
<dbReference type="AlphaFoldDB" id="A0A4Y2CHH2"/>
<evidence type="ECO:0000256" key="1">
    <source>
        <dbReference type="SAM" id="MobiDB-lite"/>
    </source>
</evidence>
<sequence length="99" mass="10693">MVPPSNCCSTEPGAGPSHRNNGASTPATRLRLGTHSVGVGDYRCARCVCVGRTARQAARHWRENSLSPFVFLSCCVVREFTFGLRNPRGTISVLNVAFV</sequence>
<feature type="region of interest" description="Disordered" evidence="1">
    <location>
        <begin position="1"/>
        <end position="28"/>
    </location>
</feature>
<keyword evidence="3" id="KW-1185">Reference proteome</keyword>
<dbReference type="EMBL" id="BGPR01000189">
    <property type="protein sequence ID" value="GBM03218.1"/>
    <property type="molecule type" value="Genomic_DNA"/>
</dbReference>
<name>A0A4Y2CHH2_ARAVE</name>
<gene>
    <name evidence="2" type="ORF">AVEN_142519_1</name>
</gene>
<protein>
    <submittedName>
        <fullName evidence="2">Uncharacterized protein</fullName>
    </submittedName>
</protein>
<proteinExistence type="predicted"/>
<comment type="caution">
    <text evidence="2">The sequence shown here is derived from an EMBL/GenBank/DDBJ whole genome shotgun (WGS) entry which is preliminary data.</text>
</comment>
<organism evidence="2 3">
    <name type="scientific">Araneus ventricosus</name>
    <name type="common">Orbweaver spider</name>
    <name type="synonym">Epeira ventricosa</name>
    <dbReference type="NCBI Taxonomy" id="182803"/>
    <lineage>
        <taxon>Eukaryota</taxon>
        <taxon>Metazoa</taxon>
        <taxon>Ecdysozoa</taxon>
        <taxon>Arthropoda</taxon>
        <taxon>Chelicerata</taxon>
        <taxon>Arachnida</taxon>
        <taxon>Araneae</taxon>
        <taxon>Araneomorphae</taxon>
        <taxon>Entelegynae</taxon>
        <taxon>Araneoidea</taxon>
        <taxon>Araneidae</taxon>
        <taxon>Araneus</taxon>
    </lineage>
</organism>
<reference evidence="2 3" key="1">
    <citation type="journal article" date="2019" name="Sci. Rep.">
        <title>Orb-weaving spider Araneus ventricosus genome elucidates the spidroin gene catalogue.</title>
        <authorList>
            <person name="Kono N."/>
            <person name="Nakamura H."/>
            <person name="Ohtoshi R."/>
            <person name="Moran D.A.P."/>
            <person name="Shinohara A."/>
            <person name="Yoshida Y."/>
            <person name="Fujiwara M."/>
            <person name="Mori M."/>
            <person name="Tomita M."/>
            <person name="Arakawa K."/>
        </authorList>
    </citation>
    <scope>NUCLEOTIDE SEQUENCE [LARGE SCALE GENOMIC DNA]</scope>
</reference>
<evidence type="ECO:0000313" key="2">
    <source>
        <dbReference type="EMBL" id="GBM03218.1"/>
    </source>
</evidence>
<accession>A0A4Y2CHH2</accession>
<dbReference type="Proteomes" id="UP000499080">
    <property type="component" value="Unassembled WGS sequence"/>
</dbReference>
<evidence type="ECO:0000313" key="3">
    <source>
        <dbReference type="Proteomes" id="UP000499080"/>
    </source>
</evidence>